<name>A0A397N8Z1_ECTOL</name>
<reference evidence="1 2" key="1">
    <citation type="submission" date="2018-08" db="EMBL/GenBank/DDBJ databases">
        <title>Genome sequencing of rice bacterial endophytes.</title>
        <authorList>
            <person name="Venturi V."/>
        </authorList>
    </citation>
    <scope>NUCLEOTIDE SEQUENCE [LARGE SCALE GENOMIC DNA]</scope>
    <source>
        <strain evidence="1 2">E1205</strain>
    </source>
</reference>
<dbReference type="EMBL" id="QXDA01000003">
    <property type="protein sequence ID" value="RIA31617.1"/>
    <property type="molecule type" value="Genomic_DNA"/>
</dbReference>
<proteinExistence type="predicted"/>
<evidence type="ECO:0000313" key="1">
    <source>
        <dbReference type="EMBL" id="RIA31617.1"/>
    </source>
</evidence>
<accession>A0A397N8Z1</accession>
<dbReference type="RefSeq" id="WP_137010784.1">
    <property type="nucleotide sequence ID" value="NZ_QXDA01000003.1"/>
</dbReference>
<gene>
    <name evidence="1" type="ORF">DFO61_2341</name>
</gene>
<protein>
    <submittedName>
        <fullName evidence="1">Uncharacterized protein</fullName>
    </submittedName>
</protein>
<evidence type="ECO:0000313" key="2">
    <source>
        <dbReference type="Proteomes" id="UP000265836"/>
    </source>
</evidence>
<dbReference type="Proteomes" id="UP000265836">
    <property type="component" value="Unassembled WGS sequence"/>
</dbReference>
<organism evidence="1 2">
    <name type="scientific">Ectopseudomonas oleovorans</name>
    <name type="common">Pseudomonas oleovorans</name>
    <dbReference type="NCBI Taxonomy" id="301"/>
    <lineage>
        <taxon>Bacteria</taxon>
        <taxon>Pseudomonadati</taxon>
        <taxon>Pseudomonadota</taxon>
        <taxon>Gammaproteobacteria</taxon>
        <taxon>Pseudomonadales</taxon>
        <taxon>Pseudomonadaceae</taxon>
        <taxon>Ectopseudomonas</taxon>
    </lineage>
</organism>
<sequence length="109" mass="11864">MEIVRSTFYRSQHVTGPACVLVSIRFGKKPENGPQIFCLLAQGKHDASVKFDLENHVAEVLSGVAKANAECSGALEVEAIEVVPDDYPRKTQAEYVAYKIATAVLQGEI</sequence>
<dbReference type="AlphaFoldDB" id="A0A397N8Z1"/>
<comment type="caution">
    <text evidence="1">The sequence shown here is derived from an EMBL/GenBank/DDBJ whole genome shotgun (WGS) entry which is preliminary data.</text>
</comment>